<protein>
    <submittedName>
        <fullName evidence="2">Uncharacterized protein</fullName>
    </submittedName>
</protein>
<feature type="region of interest" description="Disordered" evidence="1">
    <location>
        <begin position="33"/>
        <end position="52"/>
    </location>
</feature>
<keyword evidence="3" id="KW-1185">Reference proteome</keyword>
<accession>A0A9W8JVN9</accession>
<dbReference type="EMBL" id="JANKHO010001072">
    <property type="protein sequence ID" value="KAJ3503937.1"/>
    <property type="molecule type" value="Genomic_DNA"/>
</dbReference>
<dbReference type="Proteomes" id="UP001148786">
    <property type="component" value="Unassembled WGS sequence"/>
</dbReference>
<proteinExistence type="predicted"/>
<dbReference type="OrthoDB" id="10261634at2759"/>
<sequence>MSVPAVPFIGVSILVSFLRVHLAFVTLPLVSSPSGYSPGSHQRQLSTSTSFDPSSTLVARRHFQVQIPHPPPRAFASPSPPLTPSPRPAGIHTAHFFFEYPPHPSTPSPTALYPPLALDFTFNIALTLYNDTVLTPSSFSLKALHAPCGDVDTAVLVWLAPGVLGNTGTF</sequence>
<comment type="caution">
    <text evidence="2">The sequence shown here is derived from an EMBL/GenBank/DDBJ whole genome shotgun (WGS) entry which is preliminary data.</text>
</comment>
<evidence type="ECO:0000256" key="1">
    <source>
        <dbReference type="SAM" id="MobiDB-lite"/>
    </source>
</evidence>
<organism evidence="2 3">
    <name type="scientific">Agrocybe chaxingu</name>
    <dbReference type="NCBI Taxonomy" id="84603"/>
    <lineage>
        <taxon>Eukaryota</taxon>
        <taxon>Fungi</taxon>
        <taxon>Dikarya</taxon>
        <taxon>Basidiomycota</taxon>
        <taxon>Agaricomycotina</taxon>
        <taxon>Agaricomycetes</taxon>
        <taxon>Agaricomycetidae</taxon>
        <taxon>Agaricales</taxon>
        <taxon>Agaricineae</taxon>
        <taxon>Strophariaceae</taxon>
        <taxon>Agrocybe</taxon>
    </lineage>
</organism>
<gene>
    <name evidence="2" type="ORF">NLJ89_g8206</name>
</gene>
<reference evidence="2" key="1">
    <citation type="submission" date="2022-07" db="EMBL/GenBank/DDBJ databases">
        <title>Genome Sequence of Agrocybe chaxingu.</title>
        <authorList>
            <person name="Buettner E."/>
        </authorList>
    </citation>
    <scope>NUCLEOTIDE SEQUENCE</scope>
    <source>
        <strain evidence="2">MP-N11</strain>
    </source>
</reference>
<name>A0A9W8JVN9_9AGAR</name>
<evidence type="ECO:0000313" key="2">
    <source>
        <dbReference type="EMBL" id="KAJ3503937.1"/>
    </source>
</evidence>
<dbReference type="AlphaFoldDB" id="A0A9W8JVN9"/>
<evidence type="ECO:0000313" key="3">
    <source>
        <dbReference type="Proteomes" id="UP001148786"/>
    </source>
</evidence>